<sequence>MPPDLKLIGGVAELGAEAGAVAELSPIEIMHRMSQQWRVGATAAERAETLRILLKQGGASKSLLRMLEGEMGEKVLSMSPNRIPKAILKAAGGSRKQAHFTNLLKSLRKIKPGGATPEEIKSAYRTTLRAAQSLPASMQDAMKRMGPEGLFKAGPTSVARVYDIATKESGARRLLRWATKGDPGLSKLLAGGPTQNLDKGVRAQIDELEGMARNKLSERMGDAKGVVGKGKAAALSVKESAVSATKGLTVAEEGTLGKLTKAGAKGLGRGAKLARGLGGLGVVAGGGLLAHEAYDALYGKSKRARAALEASRRGGTASVSHELMYDMLDRRADLKARRAALGSEPELMQQIIKALGGSPNKALTNSEAGFGMNVGQQGPSDEEMSEMLDRLLGQMRGT</sequence>
<evidence type="ECO:0000313" key="1">
    <source>
        <dbReference type="EMBL" id="KKN80439.1"/>
    </source>
</evidence>
<organism evidence="1">
    <name type="scientific">marine sediment metagenome</name>
    <dbReference type="NCBI Taxonomy" id="412755"/>
    <lineage>
        <taxon>unclassified sequences</taxon>
        <taxon>metagenomes</taxon>
        <taxon>ecological metagenomes</taxon>
    </lineage>
</organism>
<protein>
    <submittedName>
        <fullName evidence="1">Uncharacterized protein</fullName>
    </submittedName>
</protein>
<comment type="caution">
    <text evidence="1">The sequence shown here is derived from an EMBL/GenBank/DDBJ whole genome shotgun (WGS) entry which is preliminary data.</text>
</comment>
<dbReference type="EMBL" id="LAZR01000231">
    <property type="protein sequence ID" value="KKN80439.1"/>
    <property type="molecule type" value="Genomic_DNA"/>
</dbReference>
<accession>A0A0F9TMF0</accession>
<gene>
    <name evidence="1" type="ORF">LCGC14_0330320</name>
</gene>
<dbReference type="AlphaFoldDB" id="A0A0F9TMF0"/>
<reference evidence="1" key="1">
    <citation type="journal article" date="2015" name="Nature">
        <title>Complex archaea that bridge the gap between prokaryotes and eukaryotes.</title>
        <authorList>
            <person name="Spang A."/>
            <person name="Saw J.H."/>
            <person name="Jorgensen S.L."/>
            <person name="Zaremba-Niedzwiedzka K."/>
            <person name="Martijn J."/>
            <person name="Lind A.E."/>
            <person name="van Eijk R."/>
            <person name="Schleper C."/>
            <person name="Guy L."/>
            <person name="Ettema T.J."/>
        </authorList>
    </citation>
    <scope>NUCLEOTIDE SEQUENCE</scope>
</reference>
<proteinExistence type="predicted"/>
<name>A0A0F9TMF0_9ZZZZ</name>